<dbReference type="GO" id="GO:0008236">
    <property type="term" value="F:serine-type peptidase activity"/>
    <property type="evidence" value="ECO:0007669"/>
    <property type="project" value="InterPro"/>
</dbReference>
<feature type="chain" id="PRO_5043403755" description="Peptidase S9 prolyl oligopeptidase catalytic domain-containing protein" evidence="3">
    <location>
        <begin position="26"/>
        <end position="311"/>
    </location>
</feature>
<dbReference type="Proteomes" id="UP000218824">
    <property type="component" value="Chromosome"/>
</dbReference>
<dbReference type="InterPro" id="IPR050261">
    <property type="entry name" value="FrsA_esterase"/>
</dbReference>
<dbReference type="InterPro" id="IPR001375">
    <property type="entry name" value="Peptidase_S9_cat"/>
</dbReference>
<dbReference type="PANTHER" id="PTHR22946:SF9">
    <property type="entry name" value="POLYKETIDE TRANSFERASE AF380"/>
    <property type="match status" value="1"/>
</dbReference>
<name>A0AAU9AYU4_LYSEN</name>
<gene>
    <name evidence="5" type="ORF">LEN_4103</name>
</gene>
<dbReference type="InterPro" id="IPR029058">
    <property type="entry name" value="AB_hydrolase_fold"/>
</dbReference>
<dbReference type="EMBL" id="AP014940">
    <property type="protein sequence ID" value="BAV99590.1"/>
    <property type="molecule type" value="Genomic_DNA"/>
</dbReference>
<evidence type="ECO:0000256" key="3">
    <source>
        <dbReference type="SAM" id="SignalP"/>
    </source>
</evidence>
<keyword evidence="1" id="KW-0378">Hydrolase</keyword>
<feature type="compositionally biased region" description="Low complexity" evidence="2">
    <location>
        <begin position="36"/>
        <end position="47"/>
    </location>
</feature>
<sequence>MRLPLLPLLLFAALAACSRAPTANATNAGDGADLAAARSAAPAETARGTQEGSPVPAPPPGVLELVRYRAEPGELAAYLTPRPAQPGKHPAIVWLTGGDSNTLGDVWSPQPRGNDQSAAALREAGVVVMYPSLRGGNDNPGVREGFYGEVRDVLAAADYLAKLDYVDPQRIYLGGHSTGGTLALLVAQSDARFRAVFAFGPIADVANYGGRFVPPGLSEEQLRLRSPGYWLASIRSPVFAFEGDHDANTDDLEAMRKANRNPLAHWYAVPRTDHFSVLAPTSELIARKIVADTGERSAIAFEPAELDALVR</sequence>
<feature type="region of interest" description="Disordered" evidence="2">
    <location>
        <begin position="36"/>
        <end position="61"/>
    </location>
</feature>
<keyword evidence="3" id="KW-0732">Signal</keyword>
<dbReference type="Pfam" id="PF00326">
    <property type="entry name" value="Peptidase_S9"/>
    <property type="match status" value="1"/>
</dbReference>
<evidence type="ECO:0000313" key="5">
    <source>
        <dbReference type="EMBL" id="BAV99590.1"/>
    </source>
</evidence>
<dbReference type="GO" id="GO:0052689">
    <property type="term" value="F:carboxylic ester hydrolase activity"/>
    <property type="evidence" value="ECO:0007669"/>
    <property type="project" value="UniProtKB-ARBA"/>
</dbReference>
<protein>
    <recommendedName>
        <fullName evidence="4">Peptidase S9 prolyl oligopeptidase catalytic domain-containing protein</fullName>
    </recommendedName>
</protein>
<dbReference type="KEGG" id="lem:LEN_4103"/>
<dbReference type="AlphaFoldDB" id="A0AAU9AYU4"/>
<dbReference type="PROSITE" id="PS51257">
    <property type="entry name" value="PROKAR_LIPOPROTEIN"/>
    <property type="match status" value="1"/>
</dbReference>
<evidence type="ECO:0000313" key="6">
    <source>
        <dbReference type="Proteomes" id="UP000218824"/>
    </source>
</evidence>
<feature type="domain" description="Peptidase S9 prolyl oligopeptidase catalytic" evidence="4">
    <location>
        <begin position="118"/>
        <end position="249"/>
    </location>
</feature>
<reference evidence="5 6" key="1">
    <citation type="journal article" date="2017" name="DNA Res.">
        <title>Complete genome sequence and expression profile of the commercial lytic enzyme producer Lysobacter enzymogenes M497-1.</title>
        <authorList>
            <person name="Takami H."/>
            <person name="Toyoda A."/>
            <person name="Uchiyama I."/>
            <person name="Itoh T."/>
            <person name="Takaki Y."/>
            <person name="Arai W."/>
            <person name="Nishi S."/>
            <person name="Kawai M."/>
            <person name="Shinya K."/>
            <person name="Ikeda H."/>
        </authorList>
    </citation>
    <scope>NUCLEOTIDE SEQUENCE [LARGE SCALE GENOMIC DNA]</scope>
    <source>
        <strain evidence="5 6">M497-1</strain>
    </source>
</reference>
<proteinExistence type="predicted"/>
<dbReference type="GeneID" id="83065897"/>
<evidence type="ECO:0000256" key="2">
    <source>
        <dbReference type="SAM" id="MobiDB-lite"/>
    </source>
</evidence>
<dbReference type="SUPFAM" id="SSF53474">
    <property type="entry name" value="alpha/beta-Hydrolases"/>
    <property type="match status" value="1"/>
</dbReference>
<dbReference type="Gene3D" id="3.40.50.1820">
    <property type="entry name" value="alpha/beta hydrolase"/>
    <property type="match status" value="1"/>
</dbReference>
<evidence type="ECO:0000259" key="4">
    <source>
        <dbReference type="Pfam" id="PF00326"/>
    </source>
</evidence>
<organism evidence="5 6">
    <name type="scientific">Lysobacter enzymogenes</name>
    <dbReference type="NCBI Taxonomy" id="69"/>
    <lineage>
        <taxon>Bacteria</taxon>
        <taxon>Pseudomonadati</taxon>
        <taxon>Pseudomonadota</taxon>
        <taxon>Gammaproteobacteria</taxon>
        <taxon>Lysobacterales</taxon>
        <taxon>Lysobacteraceae</taxon>
        <taxon>Lysobacter</taxon>
    </lineage>
</organism>
<feature type="signal peptide" evidence="3">
    <location>
        <begin position="1"/>
        <end position="25"/>
    </location>
</feature>
<dbReference type="RefSeq" id="WP_096380362.1">
    <property type="nucleotide sequence ID" value="NZ_AP014940.1"/>
</dbReference>
<dbReference type="PANTHER" id="PTHR22946">
    <property type="entry name" value="DIENELACTONE HYDROLASE DOMAIN-CONTAINING PROTEIN-RELATED"/>
    <property type="match status" value="1"/>
</dbReference>
<evidence type="ECO:0000256" key="1">
    <source>
        <dbReference type="ARBA" id="ARBA00022801"/>
    </source>
</evidence>
<dbReference type="GO" id="GO:0006508">
    <property type="term" value="P:proteolysis"/>
    <property type="evidence" value="ECO:0007669"/>
    <property type="project" value="InterPro"/>
</dbReference>
<accession>A0AAU9AYU4</accession>